<dbReference type="OrthoDB" id="9795789at2"/>
<comment type="caution">
    <text evidence="1">The sequence shown here is derived from an EMBL/GenBank/DDBJ whole genome shotgun (WGS) entry which is preliminary data.</text>
</comment>
<dbReference type="InterPro" id="IPR051239">
    <property type="entry name" value="2'-dNMP_N-hydrolase"/>
</dbReference>
<dbReference type="Gene3D" id="3.40.50.450">
    <property type="match status" value="1"/>
</dbReference>
<dbReference type="InterPro" id="IPR007710">
    <property type="entry name" value="Nucleoside_deoxyribTrfase"/>
</dbReference>
<keyword evidence="2" id="KW-1185">Reference proteome</keyword>
<reference evidence="1 2" key="1">
    <citation type="submission" date="2018-01" db="EMBL/GenBank/DDBJ databases">
        <title>Saezia sanguinis gen. nov., sp. nov., in the order Burkholderiales isolated from human blood.</title>
        <authorList>
            <person name="Medina-Pascual M.J."/>
            <person name="Valdezate S."/>
            <person name="Monzon S."/>
            <person name="Cuesta I."/>
            <person name="Carrasco G."/>
            <person name="Villalon P."/>
            <person name="Saez-Nieto J.A."/>
        </authorList>
    </citation>
    <scope>NUCLEOTIDE SEQUENCE [LARGE SCALE GENOMIC DNA]</scope>
    <source>
        <strain evidence="1 2">CNM695-12</strain>
    </source>
</reference>
<dbReference type="Pfam" id="PF05014">
    <property type="entry name" value="Nuc_deoxyrib_tr"/>
    <property type="match status" value="1"/>
</dbReference>
<gene>
    <name evidence="1" type="ORF">CUZ56_01363</name>
</gene>
<dbReference type="PANTHER" id="PTHR15364">
    <property type="entry name" value="2'-DEOXYNUCLEOSIDE 5'-PHOSPHATE N-HYDROLASE 1"/>
    <property type="match status" value="1"/>
</dbReference>
<dbReference type="GO" id="GO:0070694">
    <property type="term" value="F:5-hydroxymethyl-dUMP N-hydrolase activity"/>
    <property type="evidence" value="ECO:0007669"/>
    <property type="project" value="TreeGrafter"/>
</dbReference>
<dbReference type="SUPFAM" id="SSF52309">
    <property type="entry name" value="N-(deoxy)ribosyltransferase-like"/>
    <property type="match status" value="1"/>
</dbReference>
<dbReference type="AlphaFoldDB" id="A0A433SFA6"/>
<dbReference type="EMBL" id="PQSP01000002">
    <property type="protein sequence ID" value="RUS67418.1"/>
    <property type="molecule type" value="Genomic_DNA"/>
</dbReference>
<protein>
    <recommendedName>
        <fullName evidence="3">Nucleoside 2-deoxyribosyltransferase</fullName>
    </recommendedName>
</protein>
<evidence type="ECO:0008006" key="3">
    <source>
        <dbReference type="Google" id="ProtNLM"/>
    </source>
</evidence>
<evidence type="ECO:0000313" key="2">
    <source>
        <dbReference type="Proteomes" id="UP000286947"/>
    </source>
</evidence>
<accession>A0A433SFA6</accession>
<dbReference type="RefSeq" id="WP_126979432.1">
    <property type="nucleotide sequence ID" value="NZ_PQSP01000002.1"/>
</dbReference>
<proteinExistence type="predicted"/>
<dbReference type="PANTHER" id="PTHR15364:SF0">
    <property type="entry name" value="2'-DEOXYNUCLEOSIDE 5'-PHOSPHATE N-HYDROLASE 1"/>
    <property type="match status" value="1"/>
</dbReference>
<organism evidence="1 2">
    <name type="scientific">Saezia sanguinis</name>
    <dbReference type="NCBI Taxonomy" id="1965230"/>
    <lineage>
        <taxon>Bacteria</taxon>
        <taxon>Pseudomonadati</taxon>
        <taxon>Pseudomonadota</taxon>
        <taxon>Betaproteobacteria</taxon>
        <taxon>Burkholderiales</taxon>
        <taxon>Saeziaceae</taxon>
        <taxon>Saezia</taxon>
    </lineage>
</organism>
<name>A0A433SFA6_9BURK</name>
<dbReference type="GO" id="GO:0009159">
    <property type="term" value="P:deoxyribonucleoside monophosphate catabolic process"/>
    <property type="evidence" value="ECO:0007669"/>
    <property type="project" value="TreeGrafter"/>
</dbReference>
<evidence type="ECO:0000313" key="1">
    <source>
        <dbReference type="EMBL" id="RUS67418.1"/>
    </source>
</evidence>
<dbReference type="Proteomes" id="UP000286947">
    <property type="component" value="Unassembled WGS sequence"/>
</dbReference>
<sequence length="176" mass="19981">MSMKIYIAGTHIYSPSFYAELHRCIHRDIRNKEVIALLPDEKSTKRSSSVYKVNIELIKQCDGIIADVNPYRGELEPDSGTVFEIGFAKALNKQIVFILEDLRTVKEKMNDSSFGCYQVGQVWRDNDGDFIENYHLPLNSVLFHAADQIVSTMEEAFGYFQQLGNLSTTAKTSNSE</sequence>